<dbReference type="GeneID" id="8622646"/>
<dbReference type="Proteomes" id="UP000002195">
    <property type="component" value="Unassembled WGS sequence"/>
</dbReference>
<protein>
    <recommendedName>
        <fullName evidence="1">Carrier domain-containing protein</fullName>
    </recommendedName>
</protein>
<dbReference type="InParanoid" id="Q54V45"/>
<name>Q54V45_DICDI</name>
<dbReference type="SMR" id="Q54V45"/>
<dbReference type="KEGG" id="ddi:DDB_G0280625"/>
<dbReference type="RefSeq" id="XP_641086.1">
    <property type="nucleotide sequence ID" value="XM_635994.1"/>
</dbReference>
<organism evidence="2 3">
    <name type="scientific">Dictyostelium discoideum</name>
    <name type="common">Social amoeba</name>
    <dbReference type="NCBI Taxonomy" id="44689"/>
    <lineage>
        <taxon>Eukaryota</taxon>
        <taxon>Amoebozoa</taxon>
        <taxon>Evosea</taxon>
        <taxon>Eumycetozoa</taxon>
        <taxon>Dictyostelia</taxon>
        <taxon>Dictyosteliales</taxon>
        <taxon>Dictyosteliaceae</taxon>
        <taxon>Dictyostelium</taxon>
    </lineage>
</organism>
<dbReference type="HOGENOM" id="CLU_3018280_0_0_1"/>
<proteinExistence type="predicted"/>
<dbReference type="PaxDb" id="44689-DDB0206080"/>
<evidence type="ECO:0000259" key="1">
    <source>
        <dbReference type="Pfam" id="PF23297"/>
    </source>
</evidence>
<dbReference type="AlphaFoldDB" id="Q54V45"/>
<sequence length="56" mass="6318">MPMNEHNKGGTRKQVDELSIKDKIVLKISNLLQIVKEKLNLNIKLLDYGADSLKIG</sequence>
<dbReference type="Pfam" id="PF23297">
    <property type="entry name" value="ACP_SdgA_C"/>
    <property type="match status" value="1"/>
</dbReference>
<keyword evidence="3" id="KW-1185">Reference proteome</keyword>
<evidence type="ECO:0000313" key="3">
    <source>
        <dbReference type="Proteomes" id="UP000002195"/>
    </source>
</evidence>
<dbReference type="InterPro" id="IPR009081">
    <property type="entry name" value="PP-bd_ACP"/>
</dbReference>
<accession>Q54V45</accession>
<comment type="caution">
    <text evidence="2">The sequence shown here is derived from an EMBL/GenBank/DDBJ whole genome shotgun (WGS) entry which is preliminary data.</text>
</comment>
<gene>
    <name evidence="2" type="ORF">DDB_G0280625</name>
</gene>
<reference evidence="2 3" key="1">
    <citation type="journal article" date="2005" name="Nature">
        <title>The genome of the social amoeba Dictyostelium discoideum.</title>
        <authorList>
            <consortium name="The Dictyostelium discoideum Sequencing Consortium"/>
            <person name="Eichinger L."/>
            <person name="Pachebat J.A."/>
            <person name="Glockner G."/>
            <person name="Rajandream M.A."/>
            <person name="Sucgang R."/>
            <person name="Berriman M."/>
            <person name="Song J."/>
            <person name="Olsen R."/>
            <person name="Szafranski K."/>
            <person name="Xu Q."/>
            <person name="Tunggal B."/>
            <person name="Kummerfeld S."/>
            <person name="Madera M."/>
            <person name="Konfortov B.A."/>
            <person name="Rivero F."/>
            <person name="Bankier A.T."/>
            <person name="Lehmann R."/>
            <person name="Hamlin N."/>
            <person name="Davies R."/>
            <person name="Gaudet P."/>
            <person name="Fey P."/>
            <person name="Pilcher K."/>
            <person name="Chen G."/>
            <person name="Saunders D."/>
            <person name="Sodergren E."/>
            <person name="Davis P."/>
            <person name="Kerhornou A."/>
            <person name="Nie X."/>
            <person name="Hall N."/>
            <person name="Anjard C."/>
            <person name="Hemphill L."/>
            <person name="Bason N."/>
            <person name="Farbrother P."/>
            <person name="Desany B."/>
            <person name="Just E."/>
            <person name="Morio T."/>
            <person name="Rost R."/>
            <person name="Churcher C."/>
            <person name="Cooper J."/>
            <person name="Haydock S."/>
            <person name="van Driessche N."/>
            <person name="Cronin A."/>
            <person name="Goodhead I."/>
            <person name="Muzny D."/>
            <person name="Mourier T."/>
            <person name="Pain A."/>
            <person name="Lu M."/>
            <person name="Harper D."/>
            <person name="Lindsay R."/>
            <person name="Hauser H."/>
            <person name="James K."/>
            <person name="Quiles M."/>
            <person name="Madan Babu M."/>
            <person name="Saito T."/>
            <person name="Buchrieser C."/>
            <person name="Wardroper A."/>
            <person name="Felder M."/>
            <person name="Thangavelu M."/>
            <person name="Johnson D."/>
            <person name="Knights A."/>
            <person name="Loulseged H."/>
            <person name="Mungall K."/>
            <person name="Oliver K."/>
            <person name="Price C."/>
            <person name="Quail M.A."/>
            <person name="Urushihara H."/>
            <person name="Hernandez J."/>
            <person name="Rabbinowitsch E."/>
            <person name="Steffen D."/>
            <person name="Sanders M."/>
            <person name="Ma J."/>
            <person name="Kohara Y."/>
            <person name="Sharp S."/>
            <person name="Simmonds M."/>
            <person name="Spiegler S."/>
            <person name="Tivey A."/>
            <person name="Sugano S."/>
            <person name="White B."/>
            <person name="Walker D."/>
            <person name="Woodward J."/>
            <person name="Winckler T."/>
            <person name="Tanaka Y."/>
            <person name="Shaulsky G."/>
            <person name="Schleicher M."/>
            <person name="Weinstock G."/>
            <person name="Rosenthal A."/>
            <person name="Cox E.C."/>
            <person name="Chisholm R.L."/>
            <person name="Gibbs R."/>
            <person name="Loomis W.F."/>
            <person name="Platzer M."/>
            <person name="Kay R.R."/>
            <person name="Williams J."/>
            <person name="Dear P.H."/>
            <person name="Noegel A.A."/>
            <person name="Barrell B."/>
            <person name="Kuspa A."/>
        </authorList>
    </citation>
    <scope>NUCLEOTIDE SEQUENCE [LARGE SCALE GENOMIC DNA]</scope>
    <source>
        <strain evidence="2 3">AX4</strain>
    </source>
</reference>
<feature type="domain" description="Carrier" evidence="1">
    <location>
        <begin position="13"/>
        <end position="54"/>
    </location>
</feature>
<dbReference type="EMBL" id="AAFI02000037">
    <property type="protein sequence ID" value="EAL67114.1"/>
    <property type="molecule type" value="Genomic_DNA"/>
</dbReference>
<evidence type="ECO:0000313" key="2">
    <source>
        <dbReference type="EMBL" id="EAL67114.1"/>
    </source>
</evidence>
<dbReference type="VEuPathDB" id="AmoebaDB:DDB_G0280625"/>